<dbReference type="SUPFAM" id="SSF53092">
    <property type="entry name" value="Creatinase/prolidase N-terminal domain"/>
    <property type="match status" value="1"/>
</dbReference>
<organism evidence="3 4">
    <name type="scientific">Limibacillus halophilus</name>
    <dbReference type="NCBI Taxonomy" id="1579333"/>
    <lineage>
        <taxon>Bacteria</taxon>
        <taxon>Pseudomonadati</taxon>
        <taxon>Pseudomonadota</taxon>
        <taxon>Alphaproteobacteria</taxon>
        <taxon>Rhodospirillales</taxon>
        <taxon>Rhodovibrionaceae</taxon>
        <taxon>Limibacillus</taxon>
    </lineage>
</organism>
<dbReference type="CDD" id="cd01066">
    <property type="entry name" value="APP_MetAP"/>
    <property type="match status" value="1"/>
</dbReference>
<feature type="domain" description="Creatinase N-terminal" evidence="2">
    <location>
        <begin position="56"/>
        <end position="173"/>
    </location>
</feature>
<dbReference type="InterPro" id="IPR000587">
    <property type="entry name" value="Creatinase_N"/>
</dbReference>
<feature type="domain" description="Peptidase M24" evidence="1">
    <location>
        <begin position="211"/>
        <end position="420"/>
    </location>
</feature>
<dbReference type="SUPFAM" id="SSF55920">
    <property type="entry name" value="Creatinase/aminopeptidase"/>
    <property type="match status" value="1"/>
</dbReference>
<dbReference type="InterPro" id="IPR036005">
    <property type="entry name" value="Creatinase/aminopeptidase-like"/>
</dbReference>
<evidence type="ECO:0000259" key="1">
    <source>
        <dbReference type="Pfam" id="PF00557"/>
    </source>
</evidence>
<dbReference type="InterPro" id="IPR000994">
    <property type="entry name" value="Pept_M24"/>
</dbReference>
<keyword evidence="3" id="KW-0378">Hydrolase</keyword>
<keyword evidence="3" id="KW-0031">Aminopeptidase</keyword>
<dbReference type="Gene3D" id="3.40.350.10">
    <property type="entry name" value="Creatinase/prolidase N-terminal domain"/>
    <property type="match status" value="1"/>
</dbReference>
<dbReference type="PANTHER" id="PTHR46112:SF8">
    <property type="entry name" value="CYTOPLASMIC PEPTIDASE PEPQ-RELATED"/>
    <property type="match status" value="1"/>
</dbReference>
<keyword evidence="3" id="KW-0645">Protease</keyword>
<evidence type="ECO:0000313" key="4">
    <source>
        <dbReference type="Proteomes" id="UP000581135"/>
    </source>
</evidence>
<proteinExistence type="predicted"/>
<evidence type="ECO:0000259" key="2">
    <source>
        <dbReference type="Pfam" id="PF01321"/>
    </source>
</evidence>
<name>A0A839SQ35_9PROT</name>
<comment type="caution">
    <text evidence="3">The sequence shown here is derived from an EMBL/GenBank/DDBJ whole genome shotgun (WGS) entry which is preliminary data.</text>
</comment>
<reference evidence="3 4" key="1">
    <citation type="submission" date="2020-08" db="EMBL/GenBank/DDBJ databases">
        <title>Genomic Encyclopedia of Type Strains, Phase III (KMG-III): the genomes of soil and plant-associated and newly described type strains.</title>
        <authorList>
            <person name="Whitman W."/>
        </authorList>
    </citation>
    <scope>NUCLEOTIDE SEQUENCE [LARGE SCALE GENOMIC DNA]</scope>
    <source>
        <strain evidence="3 4">CECT 8803</strain>
    </source>
</reference>
<dbReference type="Pfam" id="PF00557">
    <property type="entry name" value="Peptidase_M24"/>
    <property type="match status" value="1"/>
</dbReference>
<keyword evidence="4" id="KW-1185">Reference proteome</keyword>
<gene>
    <name evidence="3" type="ORF">FHR98_000125</name>
</gene>
<evidence type="ECO:0000313" key="3">
    <source>
        <dbReference type="EMBL" id="MBB3063860.1"/>
    </source>
</evidence>
<protein>
    <submittedName>
        <fullName evidence="3">Xaa-Pro aminopeptidase</fullName>
    </submittedName>
</protein>
<dbReference type="Pfam" id="PF01321">
    <property type="entry name" value="Creatinase_N"/>
    <property type="match status" value="1"/>
</dbReference>
<dbReference type="Proteomes" id="UP000581135">
    <property type="component" value="Unassembled WGS sequence"/>
</dbReference>
<dbReference type="AlphaFoldDB" id="A0A839SQ35"/>
<dbReference type="InterPro" id="IPR050659">
    <property type="entry name" value="Peptidase_M24B"/>
</dbReference>
<dbReference type="GO" id="GO:0004177">
    <property type="term" value="F:aminopeptidase activity"/>
    <property type="evidence" value="ECO:0007669"/>
    <property type="project" value="UniProtKB-KW"/>
</dbReference>
<sequence length="440" mass="48609">MAGRKIVMAPDTIIPAGAARSLSSRSISTHLAARTAPPTLSDCEGQVDMKRLRAYRLDRLRAQLRAHDVAGIVLYDPINIRYATGSRNMAVWTLHNASRYCFVPTEGPIVLFEFHNGEHLSEGLETIAEVRPAQAWYFFGAGPRMNEKAAIWAAEIADLVKATGGGNRRLAADHCDIAGIRALEVHGIEICDGQAICELARCIKSADEIALMNHSISVCEAGMAKMREELKPGMTENELWAHLHHVNIARGGEWIETRLLASGGRTNPWFHECSDRIIRAGELVAFDTDLIGPFGYCSDLSRTYYCGHGKPSGEQQELYRLAHEQIETNMQLIRPGISFRELAETAFKLPDRYLPGRYSVIFHGVGFCDEYPHCAYLEDIDAHGYDGVLEAGMTICVESYIGAEGGNEGVKLEDQVLITASGVERLSTFPYEEALLGREI</sequence>
<dbReference type="Gene3D" id="3.90.230.10">
    <property type="entry name" value="Creatinase/methionine aminopeptidase superfamily"/>
    <property type="match status" value="1"/>
</dbReference>
<accession>A0A839SQ35</accession>
<dbReference type="InterPro" id="IPR029149">
    <property type="entry name" value="Creatin/AminoP/Spt16_N"/>
</dbReference>
<dbReference type="PANTHER" id="PTHR46112">
    <property type="entry name" value="AMINOPEPTIDASE"/>
    <property type="match status" value="1"/>
</dbReference>
<dbReference type="EMBL" id="JACHXA010000001">
    <property type="protein sequence ID" value="MBB3063860.1"/>
    <property type="molecule type" value="Genomic_DNA"/>
</dbReference>